<dbReference type="FunFam" id="3.30.200.20:FF:000708">
    <property type="entry name" value="Protein kinase superfamily protein"/>
    <property type="match status" value="1"/>
</dbReference>
<evidence type="ECO:0000256" key="8">
    <source>
        <dbReference type="ARBA" id="ARBA00023157"/>
    </source>
</evidence>
<keyword evidence="2" id="KW-0723">Serine/threonine-protein kinase</keyword>
<sequence>MGYRCLSWQVRKTAPQEVTTKFPTMKEAFILLILIAFKVAALSATTSGISIALPGCPDKCGNVSIPYPFGIGNGCAAASLNSYFTVTCNSTFQPPRPMIGGPSGLSEIIDISLERAEMRVYGPVSYNCFASNTTIMDNYTSGFNLVGTPFIPSTKRNRFMVIGCNTMGIIGGYLHSNPDLYVAGCYSYCQGINSTSNGAPCTGKGCCETTITPNLTDFAALLIINQSSVWTFNPCFYAMLAEVGWYSFRQQDLVGRLGFINERAKRGVPVIADWAIRNGSCPKDGATAPMGYACVSSNSYCVGATNGPGYMCNCSEGYEGNPYLPRGCQDIDECKLHKQNSKYTELYPCRNGVCRNIPGGYVCKCGIGKKSDSKNSGCQPVLTQAEQVVIGLSVSSVVVIALACLLAMKFQRRKHRKEKDEYFKQNGGLKLYDEMRSRQVDTFHILTEKEVKKATENYSNDRVLGCGGHGMVYRGTLGDGKEVAIKKSKVINDDCREEFVNEIIILSQINHRNIVRLLGCCLEVDVPMLVYEFVSNGTLFEFLHSNDHKSIIPLDLRLKIATQSAEALAYIHSSTSRTILHGDVKSLNILLDNEYNAKVADFGASALKPIDKNDFIMFIQGTLGYLDPESFVSHHLTDRSDVYSFGVVLLELLTRKKAIFIDNLNEQKALSHAFLMTFHQKKLRDILDDDIIEDEVTVVLEKLAELVMHCLNPRGDERPTMKEVAERLQMLRRIQMQQVTTPNPMRTQYPDGESSMSIASDEMKYQSTNTAKLVLDVDRAR</sequence>
<dbReference type="PROSITE" id="PS00108">
    <property type="entry name" value="PROTEIN_KINASE_ST"/>
    <property type="match status" value="1"/>
</dbReference>
<dbReference type="GO" id="GO:0030247">
    <property type="term" value="F:polysaccharide binding"/>
    <property type="evidence" value="ECO:0007669"/>
    <property type="project" value="InterPro"/>
</dbReference>
<dbReference type="InterPro" id="IPR045274">
    <property type="entry name" value="WAK-like"/>
</dbReference>
<dbReference type="Gramene" id="TraesCLE_scaffold_006039_01G000200.1">
    <property type="protein sequence ID" value="TraesCLE_scaffold_006039_01G000200.1"/>
    <property type="gene ID" value="TraesCLE_scaffold_006039_01G000200"/>
</dbReference>
<evidence type="ECO:0000313" key="13">
    <source>
        <dbReference type="EnsemblPlants" id="TraesCS5A02G035200.1"/>
    </source>
</evidence>
<dbReference type="Gene3D" id="2.10.25.10">
    <property type="entry name" value="Laminin"/>
    <property type="match status" value="2"/>
</dbReference>
<dbReference type="GO" id="GO:0004674">
    <property type="term" value="F:protein serine/threonine kinase activity"/>
    <property type="evidence" value="ECO:0007669"/>
    <property type="project" value="UniProtKB-KW"/>
</dbReference>
<dbReference type="PANTHER" id="PTHR27005:SF165">
    <property type="entry name" value="OS03G0642600 PROTEIN"/>
    <property type="match status" value="1"/>
</dbReference>
<dbReference type="AlphaFoldDB" id="A0A3B6KCZ5"/>
<feature type="domain" description="Protein kinase" evidence="12">
    <location>
        <begin position="458"/>
        <end position="731"/>
    </location>
</feature>
<dbReference type="Gene3D" id="1.10.510.10">
    <property type="entry name" value="Transferase(Phosphotransferase) domain 1"/>
    <property type="match status" value="1"/>
</dbReference>
<dbReference type="Gramene" id="TraesCS5A02G035200.1">
    <property type="protein sequence ID" value="TraesCS5A02G035200.1"/>
    <property type="gene ID" value="TraesCS5A02G035200"/>
</dbReference>
<evidence type="ECO:0000256" key="5">
    <source>
        <dbReference type="ARBA" id="ARBA00022741"/>
    </source>
</evidence>
<dbReference type="GO" id="GO:0007166">
    <property type="term" value="P:cell surface receptor signaling pathway"/>
    <property type="evidence" value="ECO:0000318"/>
    <property type="project" value="GO_Central"/>
</dbReference>
<dbReference type="InterPro" id="IPR025287">
    <property type="entry name" value="WAK_GUB"/>
</dbReference>
<feature type="transmembrane region" description="Helical" evidence="11">
    <location>
        <begin position="29"/>
        <end position="53"/>
    </location>
</feature>
<evidence type="ECO:0000256" key="11">
    <source>
        <dbReference type="SAM" id="Phobius"/>
    </source>
</evidence>
<dbReference type="SMART" id="SM00179">
    <property type="entry name" value="EGF_CA"/>
    <property type="match status" value="1"/>
</dbReference>
<dbReference type="InterPro" id="IPR017441">
    <property type="entry name" value="Protein_kinase_ATP_BS"/>
</dbReference>
<keyword evidence="5 10" id="KW-0547">Nucleotide-binding</keyword>
<dbReference type="CDD" id="cd00054">
    <property type="entry name" value="EGF_CA"/>
    <property type="match status" value="1"/>
</dbReference>
<dbReference type="PANTHER" id="PTHR27005">
    <property type="entry name" value="WALL-ASSOCIATED RECEPTOR KINASE-LIKE 21"/>
    <property type="match status" value="1"/>
</dbReference>
<dbReference type="FunFam" id="1.10.510.10:FF:000084">
    <property type="entry name" value="Wall-associated receptor kinase 2"/>
    <property type="match status" value="1"/>
</dbReference>
<evidence type="ECO:0000256" key="10">
    <source>
        <dbReference type="PROSITE-ProRule" id="PRU10141"/>
    </source>
</evidence>
<gene>
    <name evidence="13" type="primary">LOC123110273</name>
</gene>
<dbReference type="SMR" id="A0A3B6KCZ5"/>
<proteinExistence type="predicted"/>
<evidence type="ECO:0000256" key="4">
    <source>
        <dbReference type="ARBA" id="ARBA00022729"/>
    </source>
</evidence>
<dbReference type="SMART" id="SM00220">
    <property type="entry name" value="S_TKc"/>
    <property type="match status" value="1"/>
</dbReference>
<keyword evidence="9" id="KW-0325">Glycoprotein</keyword>
<dbReference type="Gramene" id="TraesROB_scaffold_006606_01G000300.1">
    <property type="protein sequence ID" value="TraesROB_scaffold_006606_01G000300.1"/>
    <property type="gene ID" value="TraesROB_scaffold_006606_01G000300"/>
</dbReference>
<keyword evidence="7 10" id="KW-0067">ATP-binding</keyword>
<dbReference type="InterPro" id="IPR000742">
    <property type="entry name" value="EGF"/>
</dbReference>
<evidence type="ECO:0000256" key="9">
    <source>
        <dbReference type="ARBA" id="ARBA00023180"/>
    </source>
</evidence>
<comment type="subcellular location">
    <subcellularLocation>
        <location evidence="1">Membrane</location>
        <topology evidence="1">Single-pass type I membrane protein</topology>
    </subcellularLocation>
</comment>
<dbReference type="PROSITE" id="PS50011">
    <property type="entry name" value="PROTEIN_KINASE_DOM"/>
    <property type="match status" value="1"/>
</dbReference>
<dbReference type="SMART" id="SM00181">
    <property type="entry name" value="EGF"/>
    <property type="match status" value="2"/>
</dbReference>
<dbReference type="Gramene" id="TraesARI5A03G02618370.1">
    <property type="protein sequence ID" value="TraesARI5A03G02618370.1"/>
    <property type="gene ID" value="TraesARI5A03G02618370"/>
</dbReference>
<dbReference type="Pfam" id="PF00069">
    <property type="entry name" value="Pkinase"/>
    <property type="match status" value="1"/>
</dbReference>
<keyword evidence="8" id="KW-1015">Disulfide bond</keyword>
<dbReference type="Gene3D" id="3.30.200.20">
    <property type="entry name" value="Phosphorylase Kinase, domain 1"/>
    <property type="match status" value="1"/>
</dbReference>
<protein>
    <recommendedName>
        <fullName evidence="12">Protein kinase domain-containing protein</fullName>
    </recommendedName>
</protein>
<organism evidence="13">
    <name type="scientific">Triticum aestivum</name>
    <name type="common">Wheat</name>
    <dbReference type="NCBI Taxonomy" id="4565"/>
    <lineage>
        <taxon>Eukaryota</taxon>
        <taxon>Viridiplantae</taxon>
        <taxon>Streptophyta</taxon>
        <taxon>Embryophyta</taxon>
        <taxon>Tracheophyta</taxon>
        <taxon>Spermatophyta</taxon>
        <taxon>Magnoliopsida</taxon>
        <taxon>Liliopsida</taxon>
        <taxon>Poales</taxon>
        <taxon>Poaceae</taxon>
        <taxon>BOP clade</taxon>
        <taxon>Pooideae</taxon>
        <taxon>Triticodae</taxon>
        <taxon>Triticeae</taxon>
        <taxon>Triticinae</taxon>
        <taxon>Triticum</taxon>
    </lineage>
</organism>
<dbReference type="InterPro" id="IPR011009">
    <property type="entry name" value="Kinase-like_dom_sf"/>
</dbReference>
<dbReference type="InterPro" id="IPR001881">
    <property type="entry name" value="EGF-like_Ca-bd_dom"/>
</dbReference>
<dbReference type="SUPFAM" id="SSF56112">
    <property type="entry name" value="Protein kinase-like (PK-like)"/>
    <property type="match status" value="1"/>
</dbReference>
<reference evidence="13" key="1">
    <citation type="submission" date="2018-08" db="EMBL/GenBank/DDBJ databases">
        <authorList>
            <person name="Rossello M."/>
        </authorList>
    </citation>
    <scope>NUCLEOTIDE SEQUENCE [LARGE SCALE GENOMIC DNA]</scope>
    <source>
        <strain evidence="13">cv. Chinese Spring</strain>
    </source>
</reference>
<evidence type="ECO:0000256" key="2">
    <source>
        <dbReference type="ARBA" id="ARBA00022527"/>
    </source>
</evidence>
<dbReference type="PROSITE" id="PS01187">
    <property type="entry name" value="EGF_CA"/>
    <property type="match status" value="1"/>
</dbReference>
<dbReference type="GO" id="GO:0005509">
    <property type="term" value="F:calcium ion binding"/>
    <property type="evidence" value="ECO:0007669"/>
    <property type="project" value="InterPro"/>
</dbReference>
<evidence type="ECO:0000313" key="14">
    <source>
        <dbReference type="Proteomes" id="UP000019116"/>
    </source>
</evidence>
<evidence type="ECO:0000256" key="6">
    <source>
        <dbReference type="ARBA" id="ARBA00022777"/>
    </source>
</evidence>
<keyword evidence="11" id="KW-1133">Transmembrane helix</keyword>
<keyword evidence="6" id="KW-0418">Kinase</keyword>
<dbReference type="PROSITE" id="PS00107">
    <property type="entry name" value="PROTEIN_KINASE_ATP"/>
    <property type="match status" value="1"/>
</dbReference>
<dbReference type="EnsemblPlants" id="TraesCS5A02G035200.1">
    <property type="protein sequence ID" value="TraesCS5A02G035200.1"/>
    <property type="gene ID" value="TraesCS5A02G035200"/>
</dbReference>
<keyword evidence="4" id="KW-0732">Signal</keyword>
<evidence type="ECO:0000256" key="3">
    <source>
        <dbReference type="ARBA" id="ARBA00022679"/>
    </source>
</evidence>
<accession>A0A3B6KCZ5</accession>
<dbReference type="Pfam" id="PF13947">
    <property type="entry name" value="GUB_WAK_bind"/>
    <property type="match status" value="1"/>
</dbReference>
<keyword evidence="11" id="KW-0472">Membrane</keyword>
<dbReference type="OrthoDB" id="593082at2759"/>
<dbReference type="Proteomes" id="UP000019116">
    <property type="component" value="Chromosome 5A"/>
</dbReference>
<keyword evidence="3" id="KW-0808">Transferase</keyword>
<keyword evidence="11" id="KW-0812">Transmembrane</keyword>
<feature type="binding site" evidence="10">
    <location>
        <position position="487"/>
    </location>
    <ligand>
        <name>ATP</name>
        <dbReference type="ChEBI" id="CHEBI:30616"/>
    </ligand>
</feature>
<dbReference type="InterPro" id="IPR018097">
    <property type="entry name" value="EGF_Ca-bd_CS"/>
</dbReference>
<evidence type="ECO:0000259" key="12">
    <source>
        <dbReference type="PROSITE" id="PS50011"/>
    </source>
</evidence>
<evidence type="ECO:0000256" key="1">
    <source>
        <dbReference type="ARBA" id="ARBA00004479"/>
    </source>
</evidence>
<dbReference type="GO" id="GO:0005886">
    <property type="term" value="C:plasma membrane"/>
    <property type="evidence" value="ECO:0000318"/>
    <property type="project" value="GO_Central"/>
</dbReference>
<dbReference type="STRING" id="4565.A0A3B6KCZ5"/>
<dbReference type="FunFam" id="2.10.25.10:FF:000704">
    <property type="entry name" value="Os12g0614800 protein"/>
    <property type="match status" value="1"/>
</dbReference>
<dbReference type="InterPro" id="IPR008271">
    <property type="entry name" value="Ser/Thr_kinase_AS"/>
</dbReference>
<dbReference type="GO" id="GO:0005524">
    <property type="term" value="F:ATP binding"/>
    <property type="evidence" value="ECO:0007669"/>
    <property type="project" value="UniProtKB-UniRule"/>
</dbReference>
<name>A0A3B6KCZ5_WHEAT</name>
<reference evidence="13" key="2">
    <citation type="submission" date="2018-10" db="UniProtKB">
        <authorList>
            <consortium name="EnsemblPlants"/>
        </authorList>
    </citation>
    <scope>IDENTIFICATION</scope>
</reference>
<evidence type="ECO:0000256" key="7">
    <source>
        <dbReference type="ARBA" id="ARBA00022840"/>
    </source>
</evidence>
<keyword evidence="14" id="KW-1185">Reference proteome</keyword>
<dbReference type="InterPro" id="IPR000719">
    <property type="entry name" value="Prot_kinase_dom"/>
</dbReference>